<accession>G2RAV0</accession>
<evidence type="ECO:0000256" key="1">
    <source>
        <dbReference type="ARBA" id="ARBA00022857"/>
    </source>
</evidence>
<sequence length="365" mass="40506">MAQRYAKDQPAGFSNRIERVAVVGAGGQLGKYFAQELVKTGRHTVTALTRRGSTNKLADGVKAVPVDYDDEQSLVDALKNQQFLVITLPVTTPPDTQSKLVRAAAAAGVRYIMPNYYGSDIANEKLFQGDRLSLSLNPARFCGEIEATGVSSWTVLVCGLWYEYSLILGPMCLGFDHAQKKMTFYDDGNTKIKMTTFEQCGRAVAGLVSLKELPDDENDTSPTVSSWRNKPLYVSSFLVSQRDMFESWKRATGETDADWTIEHEPSEERHRRGLALSRESADPLTVRMGLALASFARIFFPDGHGAYETTRGLANDALGLPKEDLDERTRVAKKMLDEGYQQWVISRLQSANDQSELAEAAKKQK</sequence>
<dbReference type="InterPro" id="IPR051609">
    <property type="entry name" value="NmrA/Isoflavone_reductase-like"/>
</dbReference>
<dbReference type="GO" id="GO:0016491">
    <property type="term" value="F:oxidoreductase activity"/>
    <property type="evidence" value="ECO:0007669"/>
    <property type="project" value="UniProtKB-KW"/>
</dbReference>
<dbReference type="eggNOG" id="ENOG502QTQ8">
    <property type="taxonomic scope" value="Eukaryota"/>
</dbReference>
<dbReference type="PANTHER" id="PTHR47706">
    <property type="entry name" value="NMRA-LIKE FAMILY PROTEIN"/>
    <property type="match status" value="1"/>
</dbReference>
<evidence type="ECO:0000313" key="5">
    <source>
        <dbReference type="Proteomes" id="UP000008181"/>
    </source>
</evidence>
<reference evidence="4 5" key="1">
    <citation type="journal article" date="2011" name="Nat. Biotechnol.">
        <title>Comparative genomic analysis of the thermophilic biomass-degrading fungi Myceliophthora thermophila and Thielavia terrestris.</title>
        <authorList>
            <person name="Berka R.M."/>
            <person name="Grigoriev I.V."/>
            <person name="Otillar R."/>
            <person name="Salamov A."/>
            <person name="Grimwood J."/>
            <person name="Reid I."/>
            <person name="Ishmael N."/>
            <person name="John T."/>
            <person name="Darmond C."/>
            <person name="Moisan M.-C."/>
            <person name="Henrissat B."/>
            <person name="Coutinho P.M."/>
            <person name="Lombard V."/>
            <person name="Natvig D.O."/>
            <person name="Lindquist E."/>
            <person name="Schmutz J."/>
            <person name="Lucas S."/>
            <person name="Harris P."/>
            <person name="Powlowski J."/>
            <person name="Bellemare A."/>
            <person name="Taylor D."/>
            <person name="Butler G."/>
            <person name="de Vries R.P."/>
            <person name="Allijn I.E."/>
            <person name="van den Brink J."/>
            <person name="Ushinsky S."/>
            <person name="Storms R."/>
            <person name="Powell A.J."/>
            <person name="Paulsen I.T."/>
            <person name="Elbourne L.D.H."/>
            <person name="Baker S.E."/>
            <person name="Magnuson J."/>
            <person name="LaBoissiere S."/>
            <person name="Clutterbuck A.J."/>
            <person name="Martinez D."/>
            <person name="Wogulis M."/>
            <person name="de Leon A.L."/>
            <person name="Rey M.W."/>
            <person name="Tsang A."/>
        </authorList>
    </citation>
    <scope>NUCLEOTIDE SEQUENCE [LARGE SCALE GENOMIC DNA]</scope>
    <source>
        <strain evidence="5">ATCC 38088 / NRRL 8126</strain>
    </source>
</reference>
<dbReference type="AlphaFoldDB" id="G2RAV0"/>
<dbReference type="Gene3D" id="3.40.50.720">
    <property type="entry name" value="NAD(P)-binding Rossmann-like Domain"/>
    <property type="match status" value="1"/>
</dbReference>
<evidence type="ECO:0000256" key="2">
    <source>
        <dbReference type="ARBA" id="ARBA00023002"/>
    </source>
</evidence>
<dbReference type="Proteomes" id="UP000008181">
    <property type="component" value="Chromosome 4"/>
</dbReference>
<feature type="domain" description="NmrA-like" evidence="3">
    <location>
        <begin position="19"/>
        <end position="120"/>
    </location>
</feature>
<dbReference type="GeneID" id="11522385"/>
<dbReference type="CDD" id="cd05259">
    <property type="entry name" value="PCBER_SDR_a"/>
    <property type="match status" value="1"/>
</dbReference>
<dbReference type="KEGG" id="ttt:THITE_43037"/>
<dbReference type="InterPro" id="IPR008030">
    <property type="entry name" value="NmrA-like"/>
</dbReference>
<evidence type="ECO:0000313" key="4">
    <source>
        <dbReference type="EMBL" id="AEO68925.1"/>
    </source>
</evidence>
<dbReference type="HOGENOM" id="CLU_044876_1_1_1"/>
<protein>
    <recommendedName>
        <fullName evidence="3">NmrA-like domain-containing protein</fullName>
    </recommendedName>
</protein>
<proteinExistence type="predicted"/>
<dbReference type="InterPro" id="IPR045312">
    <property type="entry name" value="PCBER-like"/>
</dbReference>
<evidence type="ECO:0000259" key="3">
    <source>
        <dbReference type="Pfam" id="PF05368"/>
    </source>
</evidence>
<dbReference type="EMBL" id="CP003012">
    <property type="protein sequence ID" value="AEO68925.1"/>
    <property type="molecule type" value="Genomic_DNA"/>
</dbReference>
<keyword evidence="1" id="KW-0521">NADP</keyword>
<dbReference type="OrthoDB" id="419598at2759"/>
<dbReference type="Gene3D" id="3.90.25.10">
    <property type="entry name" value="UDP-galactose 4-epimerase, domain 1"/>
    <property type="match status" value="1"/>
</dbReference>
<dbReference type="SUPFAM" id="SSF51735">
    <property type="entry name" value="NAD(P)-binding Rossmann-fold domains"/>
    <property type="match status" value="1"/>
</dbReference>
<keyword evidence="5" id="KW-1185">Reference proteome</keyword>
<dbReference type="Pfam" id="PF05368">
    <property type="entry name" value="NmrA"/>
    <property type="match status" value="1"/>
</dbReference>
<keyword evidence="2" id="KW-0560">Oxidoreductase</keyword>
<organism evidence="4 5">
    <name type="scientific">Thermothielavioides terrestris (strain ATCC 38088 / NRRL 8126)</name>
    <name type="common">Thielavia terrestris</name>
    <dbReference type="NCBI Taxonomy" id="578455"/>
    <lineage>
        <taxon>Eukaryota</taxon>
        <taxon>Fungi</taxon>
        <taxon>Dikarya</taxon>
        <taxon>Ascomycota</taxon>
        <taxon>Pezizomycotina</taxon>
        <taxon>Sordariomycetes</taxon>
        <taxon>Sordariomycetidae</taxon>
        <taxon>Sordariales</taxon>
        <taxon>Chaetomiaceae</taxon>
        <taxon>Thermothielavioides</taxon>
        <taxon>Thermothielavioides terrestris</taxon>
    </lineage>
</organism>
<name>G2RAV0_THETT</name>
<dbReference type="PANTHER" id="PTHR47706:SF7">
    <property type="entry name" value="CIPA-LIKE, PUTATIVE (AFU_ORTHOLOGUE AFUA_1G01630)-RELATED"/>
    <property type="match status" value="1"/>
</dbReference>
<dbReference type="InterPro" id="IPR036291">
    <property type="entry name" value="NAD(P)-bd_dom_sf"/>
</dbReference>
<dbReference type="RefSeq" id="XP_003655261.1">
    <property type="nucleotide sequence ID" value="XM_003655213.1"/>
</dbReference>
<gene>
    <name evidence="4" type="ORF">THITE_43037</name>
</gene>